<dbReference type="PANTHER" id="PTHR46060:SF1">
    <property type="entry name" value="MARINER MOS1 TRANSPOSASE-LIKE PROTEIN"/>
    <property type="match status" value="1"/>
</dbReference>
<organism evidence="1 2">
    <name type="scientific">Cordylochernes scorpioides</name>
    <dbReference type="NCBI Taxonomy" id="51811"/>
    <lineage>
        <taxon>Eukaryota</taxon>
        <taxon>Metazoa</taxon>
        <taxon>Ecdysozoa</taxon>
        <taxon>Arthropoda</taxon>
        <taxon>Chelicerata</taxon>
        <taxon>Arachnida</taxon>
        <taxon>Pseudoscorpiones</taxon>
        <taxon>Cheliferoidea</taxon>
        <taxon>Chernetidae</taxon>
        <taxon>Cordylochernes</taxon>
    </lineage>
</organism>
<dbReference type="Gene3D" id="3.30.420.10">
    <property type="entry name" value="Ribonuclease H-like superfamily/Ribonuclease H"/>
    <property type="match status" value="1"/>
</dbReference>
<dbReference type="EMBL" id="CP092874">
    <property type="protein sequence ID" value="UYV74895.1"/>
    <property type="molecule type" value="Genomic_DNA"/>
</dbReference>
<evidence type="ECO:0008006" key="3">
    <source>
        <dbReference type="Google" id="ProtNLM"/>
    </source>
</evidence>
<dbReference type="PANTHER" id="PTHR46060">
    <property type="entry name" value="MARINER MOS1 TRANSPOSASE-LIKE PROTEIN"/>
    <property type="match status" value="1"/>
</dbReference>
<reference evidence="1 2" key="1">
    <citation type="submission" date="2022-01" db="EMBL/GenBank/DDBJ databases">
        <title>A chromosomal length assembly of Cordylochernes scorpioides.</title>
        <authorList>
            <person name="Zeh D."/>
            <person name="Zeh J."/>
        </authorList>
    </citation>
    <scope>NUCLEOTIDE SEQUENCE [LARGE SCALE GENOMIC DNA]</scope>
    <source>
        <strain evidence="1">IN4F17</strain>
        <tissue evidence="1">Whole Body</tissue>
    </source>
</reference>
<dbReference type="Proteomes" id="UP001235939">
    <property type="component" value="Chromosome 12"/>
</dbReference>
<dbReference type="InterPro" id="IPR052709">
    <property type="entry name" value="Transposase-MT_Hybrid"/>
</dbReference>
<name>A0ABY6L639_9ARAC</name>
<sequence length="464" mass="53055">MLERNATVNKDLYIAQLHRVNEAIQQKRSDRQGQIILLHENARPHVAQVVKVALKKLDWEVLQHPPYSPDLEPTDYHFFRSMSNHMRGTTFDDGGPQNLAQQLISSTPDRAIFDINAINKLVERSEEVGKTAGKLLTEEHRKLPSGPVAMQTRLGWTLMGNIPATEEESSFNGLCTTSLLTSDLENIWKLEAIGISDTRQNDSIQKETEEYFALLFPKIEEQIGVSSDIEKAFLQSTYLLIATLSHHLNKAPEPWQETAELLKYIDNCVASFSEVTDIEKIVDEAQRLLASAHFNLRDWTSNVNRTMCDGPRSDREKLLGMVWNQEEDTLKRLHGDFCNESSYGDPISQRDRGLVSCTGCLNPADLPTRCCLADSLEKSKWWGGPSWLRRPRKDWSHMEIYPDPDIVNLEKRKIVSTSTCIDREKDQYYHRFSNYYKILGVTAWMNRCFANAKGGTIGKRVNWP</sequence>
<keyword evidence="2" id="KW-1185">Reference proteome</keyword>
<evidence type="ECO:0000313" key="2">
    <source>
        <dbReference type="Proteomes" id="UP001235939"/>
    </source>
</evidence>
<protein>
    <recommendedName>
        <fullName evidence="3">Transposase</fullName>
    </recommendedName>
</protein>
<proteinExistence type="predicted"/>
<gene>
    <name evidence="1" type="ORF">LAZ67_12001709</name>
</gene>
<accession>A0ABY6L639</accession>
<dbReference type="InterPro" id="IPR036397">
    <property type="entry name" value="RNaseH_sf"/>
</dbReference>
<evidence type="ECO:0000313" key="1">
    <source>
        <dbReference type="EMBL" id="UYV74895.1"/>
    </source>
</evidence>